<gene>
    <name evidence="3" type="ORF">NWE73_17255</name>
</gene>
<dbReference type="PROSITE" id="PS51257">
    <property type="entry name" value="PROKAR_LIPOPROTEIN"/>
    <property type="match status" value="1"/>
</dbReference>
<dbReference type="InterPro" id="IPR000189">
    <property type="entry name" value="Transglyc_AS"/>
</dbReference>
<name>A0ABT6DQE4_9BACT</name>
<evidence type="ECO:0000256" key="1">
    <source>
        <dbReference type="ARBA" id="ARBA00007734"/>
    </source>
</evidence>
<dbReference type="Pfam" id="PF01464">
    <property type="entry name" value="SLT"/>
    <property type="match status" value="1"/>
</dbReference>
<dbReference type="SUPFAM" id="SSF53955">
    <property type="entry name" value="Lysozyme-like"/>
    <property type="match status" value="1"/>
</dbReference>
<sequence>MRKLFILSFLLVTGCATKSREPAMVVPAGALELSQALQQGAAPTLAQLRAQSSVQGFEGLNGKDPAASLPQSLKAEKTVQVSSKEKNQQQQYLKKFRNWSLAKKTSRGHQLLADFECSKAVESQALGFSLELDFPATEASAVSQNLHEKILSCPAVSKNESLFRLAVFSIQKGECPKAEEYLNMFPASSDRGVNDRLAYLHSLCSSSKEASNRNPWGGYGILLEDANKSEHIRPQWYLSTSSGSEDWDRLLVSFIELNEKGKAETVKYLASKLNYEKFRSLPLPFQTSMLVMMSFSGADLSVFQTLHRYLADHPEMLSPSVAGLLFPVRYWKEIVENSKSADPVLVKALIRQESAFNPSARSRAKASGLMQLIYPTARIFGVKQPKQLLSPGANIHAGSEFLARLINEFGSVELALAAYNAGPGIVRQWQKRYPTNNIDLFVEMIPYTETREYVRLVTRNYKVYQSILTKPQVLGDLNY</sequence>
<dbReference type="InterPro" id="IPR008258">
    <property type="entry name" value="Transglycosylase_SLT_dom_1"/>
</dbReference>
<comment type="similarity">
    <text evidence="1">Belongs to the transglycosylase Slt family.</text>
</comment>
<dbReference type="PANTHER" id="PTHR37423">
    <property type="entry name" value="SOLUBLE LYTIC MUREIN TRANSGLYCOSYLASE-RELATED"/>
    <property type="match status" value="1"/>
</dbReference>
<evidence type="ECO:0000259" key="2">
    <source>
        <dbReference type="Pfam" id="PF01464"/>
    </source>
</evidence>
<evidence type="ECO:0000313" key="4">
    <source>
        <dbReference type="Proteomes" id="UP001152321"/>
    </source>
</evidence>
<dbReference type="RefSeq" id="WP_277579609.1">
    <property type="nucleotide sequence ID" value="NZ_JANRMI010000006.1"/>
</dbReference>
<accession>A0ABT6DQE4</accession>
<dbReference type="Gene3D" id="1.10.530.10">
    <property type="match status" value="1"/>
</dbReference>
<organism evidence="3 4">
    <name type="scientific">Bdellovibrio svalbardensis</name>
    <dbReference type="NCBI Taxonomy" id="2972972"/>
    <lineage>
        <taxon>Bacteria</taxon>
        <taxon>Pseudomonadati</taxon>
        <taxon>Bdellovibrionota</taxon>
        <taxon>Bdellovibrionia</taxon>
        <taxon>Bdellovibrionales</taxon>
        <taxon>Pseudobdellovibrionaceae</taxon>
        <taxon>Bdellovibrio</taxon>
    </lineage>
</organism>
<feature type="domain" description="Transglycosylase SLT" evidence="2">
    <location>
        <begin position="337"/>
        <end position="439"/>
    </location>
</feature>
<dbReference type="InterPro" id="IPR023346">
    <property type="entry name" value="Lysozyme-like_dom_sf"/>
</dbReference>
<evidence type="ECO:0000313" key="3">
    <source>
        <dbReference type="EMBL" id="MDG0818134.1"/>
    </source>
</evidence>
<dbReference type="Proteomes" id="UP001152321">
    <property type="component" value="Unassembled WGS sequence"/>
</dbReference>
<dbReference type="CDD" id="cd13401">
    <property type="entry name" value="Slt70-like"/>
    <property type="match status" value="1"/>
</dbReference>
<keyword evidence="4" id="KW-1185">Reference proteome</keyword>
<dbReference type="EMBL" id="JANRMI010000006">
    <property type="protein sequence ID" value="MDG0818134.1"/>
    <property type="molecule type" value="Genomic_DNA"/>
</dbReference>
<reference evidence="3" key="1">
    <citation type="submission" date="2022-08" db="EMBL/GenBank/DDBJ databases">
        <title>Novel Bdellovibrio Species Isolated from Svalbard: Designation Bdellovibrio svalbardensis.</title>
        <authorList>
            <person name="Mitchell R.J."/>
            <person name="Choi S.Y."/>
        </authorList>
    </citation>
    <scope>NUCLEOTIDE SEQUENCE</scope>
    <source>
        <strain evidence="3">PAP01</strain>
    </source>
</reference>
<protein>
    <submittedName>
        <fullName evidence="3">Lytic transglycosylase domain-containing protein</fullName>
    </submittedName>
</protein>
<comment type="caution">
    <text evidence="3">The sequence shown here is derived from an EMBL/GenBank/DDBJ whole genome shotgun (WGS) entry which is preliminary data.</text>
</comment>
<dbReference type="PROSITE" id="PS00922">
    <property type="entry name" value="TRANSGLYCOSYLASE"/>
    <property type="match status" value="1"/>
</dbReference>
<proteinExistence type="inferred from homology"/>
<dbReference type="PANTHER" id="PTHR37423:SF2">
    <property type="entry name" value="MEMBRANE-BOUND LYTIC MUREIN TRANSGLYCOSYLASE C"/>
    <property type="match status" value="1"/>
</dbReference>